<dbReference type="InterPro" id="IPR012827">
    <property type="entry name" value="Hemerythrin_metal-bd"/>
</dbReference>
<keyword evidence="2" id="KW-0813">Transport</keyword>
<keyword evidence="3" id="KW-0479">Metal-binding</keyword>
<comment type="similarity">
    <text evidence="1">Belongs to the hemerythrin family.</text>
</comment>
<dbReference type="InterPro" id="IPR012312">
    <property type="entry name" value="Hemerythrin-like"/>
</dbReference>
<dbReference type="InterPro" id="IPR035938">
    <property type="entry name" value="Hemerythrin-like_sf"/>
</dbReference>
<dbReference type="PANTHER" id="PTHR37164">
    <property type="entry name" value="BACTERIOHEMERYTHRIN"/>
    <property type="match status" value="1"/>
</dbReference>
<dbReference type="GO" id="GO:0005344">
    <property type="term" value="F:oxygen carrier activity"/>
    <property type="evidence" value="ECO:0007669"/>
    <property type="project" value="UniProtKB-KW"/>
</dbReference>
<evidence type="ECO:0000256" key="4">
    <source>
        <dbReference type="ARBA" id="ARBA00023004"/>
    </source>
</evidence>
<protein>
    <submittedName>
        <fullName evidence="6">Hemerythrin-like metal-binding domain protein</fullName>
    </submittedName>
</protein>
<keyword evidence="7" id="KW-1185">Reference proteome</keyword>
<evidence type="ECO:0000259" key="5">
    <source>
        <dbReference type="Pfam" id="PF01814"/>
    </source>
</evidence>
<dbReference type="PANTHER" id="PTHR37164:SF1">
    <property type="entry name" value="BACTERIOHEMERYTHRIN"/>
    <property type="match status" value="1"/>
</dbReference>
<accession>A0A1M7YDF7</accession>
<name>A0A1M7YDF7_9BACT</name>
<evidence type="ECO:0000313" key="6">
    <source>
        <dbReference type="EMBL" id="SHO50665.1"/>
    </source>
</evidence>
<keyword evidence="4" id="KW-0408">Iron</keyword>
<organism evidence="6 7">
    <name type="scientific">Desulfopila aestuarii DSM 18488</name>
    <dbReference type="NCBI Taxonomy" id="1121416"/>
    <lineage>
        <taxon>Bacteria</taxon>
        <taxon>Pseudomonadati</taxon>
        <taxon>Thermodesulfobacteriota</taxon>
        <taxon>Desulfobulbia</taxon>
        <taxon>Desulfobulbales</taxon>
        <taxon>Desulfocapsaceae</taxon>
        <taxon>Desulfopila</taxon>
    </lineage>
</organism>
<dbReference type="GO" id="GO:0046872">
    <property type="term" value="F:metal ion binding"/>
    <property type="evidence" value="ECO:0007669"/>
    <property type="project" value="UniProtKB-KW"/>
</dbReference>
<feature type="domain" description="Hemerythrin-like" evidence="5">
    <location>
        <begin position="37"/>
        <end position="153"/>
    </location>
</feature>
<dbReference type="NCBIfam" id="TIGR02481">
    <property type="entry name" value="hemeryth_dom"/>
    <property type="match status" value="1"/>
</dbReference>
<sequence length="161" mass="19419">MNKKRNSHYYQHPQNIHSLYHKAMSPIHWNEDNSVGNSHIDQQHMEWVRIFNKLEDTLLNSSGPPSSEQVELLKQILDFTREHFLEEERIMALHGYPNIVRHRRMHKDFELQLYEKFRLVIAGELVLHSELIAMIRHWFINHTSSEDRRAFEFIHTTTDHT</sequence>
<dbReference type="AlphaFoldDB" id="A0A1M7YDF7"/>
<proteinExistence type="inferred from homology"/>
<dbReference type="STRING" id="1121416.SAMN02745220_03575"/>
<reference evidence="6 7" key="1">
    <citation type="submission" date="2016-12" db="EMBL/GenBank/DDBJ databases">
        <authorList>
            <person name="Song W.-J."/>
            <person name="Kurnit D.M."/>
        </authorList>
    </citation>
    <scope>NUCLEOTIDE SEQUENCE [LARGE SCALE GENOMIC DNA]</scope>
    <source>
        <strain evidence="6 7">DSM 18488</strain>
    </source>
</reference>
<dbReference type="InterPro" id="IPR016131">
    <property type="entry name" value="Haemerythrin_Fe_BS"/>
</dbReference>
<dbReference type="InterPro" id="IPR050669">
    <property type="entry name" value="Hemerythrin"/>
</dbReference>
<dbReference type="SUPFAM" id="SSF47188">
    <property type="entry name" value="Hemerythrin-like"/>
    <property type="match status" value="1"/>
</dbReference>
<evidence type="ECO:0000256" key="3">
    <source>
        <dbReference type="ARBA" id="ARBA00022723"/>
    </source>
</evidence>
<gene>
    <name evidence="6" type="ORF">SAMN02745220_03575</name>
</gene>
<dbReference type="PROSITE" id="PS00550">
    <property type="entry name" value="HEMERYTHRINS"/>
    <property type="match status" value="1"/>
</dbReference>
<dbReference type="Gene3D" id="1.20.120.50">
    <property type="entry name" value="Hemerythrin-like"/>
    <property type="match status" value="1"/>
</dbReference>
<dbReference type="Pfam" id="PF01814">
    <property type="entry name" value="Hemerythrin"/>
    <property type="match status" value="1"/>
</dbReference>
<keyword evidence="2" id="KW-0561">Oxygen transport</keyword>
<dbReference type="CDD" id="cd12107">
    <property type="entry name" value="Hemerythrin"/>
    <property type="match status" value="1"/>
</dbReference>
<evidence type="ECO:0000313" key="7">
    <source>
        <dbReference type="Proteomes" id="UP000184603"/>
    </source>
</evidence>
<dbReference type="EMBL" id="FRFE01000020">
    <property type="protein sequence ID" value="SHO50665.1"/>
    <property type="molecule type" value="Genomic_DNA"/>
</dbReference>
<evidence type="ECO:0000256" key="1">
    <source>
        <dbReference type="ARBA" id="ARBA00010587"/>
    </source>
</evidence>
<dbReference type="Proteomes" id="UP000184603">
    <property type="component" value="Unassembled WGS sequence"/>
</dbReference>
<dbReference type="NCBIfam" id="NF033749">
    <property type="entry name" value="bact_hemeryth"/>
    <property type="match status" value="1"/>
</dbReference>
<evidence type="ECO:0000256" key="2">
    <source>
        <dbReference type="ARBA" id="ARBA00022621"/>
    </source>
</evidence>